<proteinExistence type="predicted"/>
<dbReference type="Pfam" id="PF00326">
    <property type="entry name" value="Peptidase_S9"/>
    <property type="match status" value="1"/>
</dbReference>
<protein>
    <recommendedName>
        <fullName evidence="3">Peptidase S9 prolyl oligopeptidase catalytic domain-containing protein</fullName>
    </recommendedName>
</protein>
<dbReference type="GO" id="GO:0052689">
    <property type="term" value="F:carboxylic ester hydrolase activity"/>
    <property type="evidence" value="ECO:0007669"/>
    <property type="project" value="UniProtKB-ARBA"/>
</dbReference>
<dbReference type="InterPro" id="IPR001375">
    <property type="entry name" value="Peptidase_S9_cat"/>
</dbReference>
<accession>A0A916VK31</accession>
<evidence type="ECO:0000256" key="1">
    <source>
        <dbReference type="ARBA" id="ARBA00022801"/>
    </source>
</evidence>
<dbReference type="EMBL" id="BMIY01000014">
    <property type="protein sequence ID" value="GFZ82965.1"/>
    <property type="molecule type" value="Genomic_DNA"/>
</dbReference>
<evidence type="ECO:0000256" key="2">
    <source>
        <dbReference type="SAM" id="SignalP"/>
    </source>
</evidence>
<gene>
    <name evidence="4" type="ORF">GCM10011403_28100</name>
</gene>
<comment type="caution">
    <text evidence="4">The sequence shown here is derived from an EMBL/GenBank/DDBJ whole genome shotgun (WGS) entry which is preliminary data.</text>
</comment>
<feature type="signal peptide" evidence="2">
    <location>
        <begin position="1"/>
        <end position="25"/>
    </location>
</feature>
<evidence type="ECO:0000313" key="4">
    <source>
        <dbReference type="EMBL" id="GFZ82965.1"/>
    </source>
</evidence>
<evidence type="ECO:0000313" key="5">
    <source>
        <dbReference type="Proteomes" id="UP000627715"/>
    </source>
</evidence>
<dbReference type="Gene3D" id="3.40.50.1820">
    <property type="entry name" value="alpha/beta hydrolase"/>
    <property type="match status" value="1"/>
</dbReference>
<sequence length="280" mass="30626">MLNPINSLISIIAAMLLISSVPALAQRPWRAGPVPVSIPVGDINYEGMIYDVGPESDELKPAIIHIHGWRPEGEHAGVDASYYAHYFSDRQNIMGLVITLRGWPHTGGVNDCGLVQPDDVSKVVEWLSQQPGVDPDRIGILGESQGGQVGLLTAAINSRVKAVIAFYPLTDVTTWHEATDLDEGMIDSYVNGVCATPGTKKDRSPLFVADQINASVLMLHGEADTRVSIDQSERMHAALTAEGKDSALIRIDNGTHYYGSPEWDEWVTLDRVFEWLDGRL</sequence>
<feature type="domain" description="Peptidase S9 prolyl oligopeptidase catalytic" evidence="3">
    <location>
        <begin position="110"/>
        <end position="277"/>
    </location>
</feature>
<reference evidence="4" key="1">
    <citation type="journal article" date="2014" name="Int. J. Syst. Evol. Microbiol.">
        <title>Complete genome sequence of Corynebacterium casei LMG S-19264T (=DSM 44701T), isolated from a smear-ripened cheese.</title>
        <authorList>
            <consortium name="US DOE Joint Genome Institute (JGI-PGF)"/>
            <person name="Walter F."/>
            <person name="Albersmeier A."/>
            <person name="Kalinowski J."/>
            <person name="Ruckert C."/>
        </authorList>
    </citation>
    <scope>NUCLEOTIDE SEQUENCE</scope>
    <source>
        <strain evidence="4">CGMCC 1.15425</strain>
    </source>
</reference>
<name>A0A916VK31_9GAMM</name>
<dbReference type="GO" id="GO:0006508">
    <property type="term" value="P:proteolysis"/>
    <property type="evidence" value="ECO:0007669"/>
    <property type="project" value="InterPro"/>
</dbReference>
<organism evidence="4 5">
    <name type="scientific">Pseudohongiella nitratireducens</name>
    <dbReference type="NCBI Taxonomy" id="1768907"/>
    <lineage>
        <taxon>Bacteria</taxon>
        <taxon>Pseudomonadati</taxon>
        <taxon>Pseudomonadota</taxon>
        <taxon>Gammaproteobacteria</taxon>
        <taxon>Pseudomonadales</taxon>
        <taxon>Pseudohongiellaceae</taxon>
        <taxon>Pseudohongiella</taxon>
    </lineage>
</organism>
<dbReference type="PANTHER" id="PTHR22946">
    <property type="entry name" value="DIENELACTONE HYDROLASE DOMAIN-CONTAINING PROTEIN-RELATED"/>
    <property type="match status" value="1"/>
</dbReference>
<dbReference type="AlphaFoldDB" id="A0A916VK31"/>
<keyword evidence="5" id="KW-1185">Reference proteome</keyword>
<reference evidence="4" key="2">
    <citation type="submission" date="2020-09" db="EMBL/GenBank/DDBJ databases">
        <authorList>
            <person name="Sun Q."/>
            <person name="Zhou Y."/>
        </authorList>
    </citation>
    <scope>NUCLEOTIDE SEQUENCE</scope>
    <source>
        <strain evidence="4">CGMCC 1.15425</strain>
    </source>
</reference>
<dbReference type="PANTHER" id="PTHR22946:SF9">
    <property type="entry name" value="POLYKETIDE TRANSFERASE AF380"/>
    <property type="match status" value="1"/>
</dbReference>
<keyword evidence="1" id="KW-0378">Hydrolase</keyword>
<dbReference type="Proteomes" id="UP000627715">
    <property type="component" value="Unassembled WGS sequence"/>
</dbReference>
<evidence type="ECO:0000259" key="3">
    <source>
        <dbReference type="Pfam" id="PF00326"/>
    </source>
</evidence>
<dbReference type="GO" id="GO:0008236">
    <property type="term" value="F:serine-type peptidase activity"/>
    <property type="evidence" value="ECO:0007669"/>
    <property type="project" value="InterPro"/>
</dbReference>
<dbReference type="SUPFAM" id="SSF53474">
    <property type="entry name" value="alpha/beta-Hydrolases"/>
    <property type="match status" value="1"/>
</dbReference>
<dbReference type="OrthoDB" id="255603at2"/>
<feature type="chain" id="PRO_5037402085" description="Peptidase S9 prolyl oligopeptidase catalytic domain-containing protein" evidence="2">
    <location>
        <begin position="26"/>
        <end position="280"/>
    </location>
</feature>
<dbReference type="InterPro" id="IPR050261">
    <property type="entry name" value="FrsA_esterase"/>
</dbReference>
<dbReference type="InterPro" id="IPR029058">
    <property type="entry name" value="AB_hydrolase_fold"/>
</dbReference>
<keyword evidence="2" id="KW-0732">Signal</keyword>
<dbReference type="RefSeq" id="WP_068810667.1">
    <property type="nucleotide sequence ID" value="NZ_BMIY01000014.1"/>
</dbReference>